<proteinExistence type="predicted"/>
<dbReference type="EMBL" id="KY052855">
    <property type="protein sequence ID" value="ASF00761.1"/>
    <property type="molecule type" value="Genomic_DNA"/>
</dbReference>
<protein>
    <submittedName>
        <fullName evidence="1">Uncharacterized protein</fullName>
    </submittedName>
</protein>
<sequence>MFNEEMLEMVTTSIKVLDALYESELDFDECIDVLNVLVSSFEFGEAVGNEFNKESFKTLKDSMQKDVNDHEKLKENK</sequence>
<name>A0A218MNF7_9VIRU</name>
<evidence type="ECO:0000313" key="1">
    <source>
        <dbReference type="EMBL" id="ASF00761.1"/>
    </source>
</evidence>
<reference evidence="1" key="2">
    <citation type="journal article" date="2017" name="Nat. Commun.">
        <title>Single-virus genomics reveals hidden cosmopolitan and abundant viruses.</title>
        <authorList>
            <person name="Martinez-Hernandez F."/>
            <person name="Fornas O."/>
            <person name="Lluesma Gomez M."/>
            <person name="Bolduc B."/>
            <person name="de la Cruz Pena M.J."/>
            <person name="Martinez J.M."/>
            <person name="Anton J."/>
            <person name="Gasol J.M."/>
            <person name="Rosselli R."/>
            <person name="Rodriguez-Valera F."/>
            <person name="Sullivan M.B."/>
            <person name="Acinas S.G."/>
            <person name="Martinez-Garcia M."/>
        </authorList>
    </citation>
    <scope>NUCLEOTIDE SEQUENCE</scope>
</reference>
<accession>A0A218MNF7</accession>
<reference evidence="1" key="1">
    <citation type="submission" date="2016-10" db="EMBL/GenBank/DDBJ databases">
        <authorList>
            <person name="Varghese N."/>
        </authorList>
    </citation>
    <scope>NUCLEOTIDE SEQUENCE</scope>
</reference>
<organism evidence="1">
    <name type="scientific">uncultured virus</name>
    <dbReference type="NCBI Taxonomy" id="340016"/>
    <lineage>
        <taxon>Viruses</taxon>
        <taxon>environmental samples</taxon>
    </lineage>
</organism>